<dbReference type="STRING" id="317619.GCA_000332315_04632"/>
<dbReference type="RefSeq" id="WP_017714697.1">
    <property type="nucleotide sequence ID" value="NZ_KB235944.1"/>
</dbReference>
<evidence type="ECO:0008006" key="3">
    <source>
        <dbReference type="Google" id="ProtNLM"/>
    </source>
</evidence>
<evidence type="ECO:0000313" key="2">
    <source>
        <dbReference type="Proteomes" id="UP000034681"/>
    </source>
</evidence>
<accession>A0A0M2Q2K4</accession>
<protein>
    <recommendedName>
        <fullName evidence="3">DUF2442 domain-containing protein</fullName>
    </recommendedName>
</protein>
<comment type="caution">
    <text evidence="1">The sequence shown here is derived from an EMBL/GenBank/DDBJ whole genome shotgun (WGS) entry which is preliminary data.</text>
</comment>
<dbReference type="InterPro" id="IPR018841">
    <property type="entry name" value="DUF2442"/>
</dbReference>
<gene>
    <name evidence="1" type="ORF">PROH_06180</name>
</gene>
<evidence type="ECO:0000313" key="1">
    <source>
        <dbReference type="EMBL" id="KKJ00822.1"/>
    </source>
</evidence>
<dbReference type="Proteomes" id="UP000034681">
    <property type="component" value="Unassembled WGS sequence"/>
</dbReference>
<dbReference type="Pfam" id="PF10387">
    <property type="entry name" value="DUF2442"/>
    <property type="match status" value="1"/>
</dbReference>
<dbReference type="AlphaFoldDB" id="A0A0M2Q2K4"/>
<name>A0A0M2Q2K4_PROHO</name>
<keyword evidence="2" id="KW-1185">Reference proteome</keyword>
<reference evidence="1" key="1">
    <citation type="submission" date="2012-04" db="EMBL/GenBank/DDBJ databases">
        <authorList>
            <person name="Borisov I.G."/>
            <person name="Ivanikova N.V."/>
            <person name="Pinevich A.V."/>
        </authorList>
    </citation>
    <scope>NUCLEOTIDE SEQUENCE</scope>
    <source>
        <strain evidence="1">CALU 1027</strain>
    </source>
</reference>
<dbReference type="Gene3D" id="3.30.2020.40">
    <property type="entry name" value="Uncharacterised protein PF10387, DUF2442"/>
    <property type="match status" value="1"/>
</dbReference>
<organism evidence="1 2">
    <name type="scientific">Prochlorothrix hollandica PCC 9006 = CALU 1027</name>
    <dbReference type="NCBI Taxonomy" id="317619"/>
    <lineage>
        <taxon>Bacteria</taxon>
        <taxon>Bacillati</taxon>
        <taxon>Cyanobacteriota</taxon>
        <taxon>Cyanophyceae</taxon>
        <taxon>Prochlorotrichales</taxon>
        <taxon>Prochlorotrichaceae</taxon>
        <taxon>Prochlorothrix</taxon>
    </lineage>
</organism>
<proteinExistence type="predicted"/>
<dbReference type="OrthoDB" id="8563470at2"/>
<sequence>MVPSNTLSAADLEAQIDRAERVAQLADAGEPRAQAAHYDRDTDRVVIQLRDGSVFMFPSRLGQGLAGAAAADLARVEVTPSGIGLHWERLDVDLQVPSLLRGIYGTQAWMARLRGDVG</sequence>
<dbReference type="EMBL" id="AJTX02000003">
    <property type="protein sequence ID" value="KKJ00822.1"/>
    <property type="molecule type" value="Genomic_DNA"/>
</dbReference>
<dbReference type="eggNOG" id="ENOG5032S4D">
    <property type="taxonomic scope" value="Bacteria"/>
</dbReference>